<feature type="compositionally biased region" description="Low complexity" evidence="1">
    <location>
        <begin position="215"/>
        <end position="226"/>
    </location>
</feature>
<feature type="region of interest" description="Disordered" evidence="1">
    <location>
        <begin position="198"/>
        <end position="234"/>
    </location>
</feature>
<evidence type="ECO:0000313" key="2">
    <source>
        <dbReference type="EMBL" id="GLB45243.1"/>
    </source>
</evidence>
<dbReference type="Proteomes" id="UP001063166">
    <property type="component" value="Unassembled WGS sequence"/>
</dbReference>
<dbReference type="AlphaFoldDB" id="A0A9P3Q171"/>
<protein>
    <submittedName>
        <fullName evidence="2">Uncharacterized protein</fullName>
    </submittedName>
</protein>
<comment type="caution">
    <text evidence="2">The sequence shown here is derived from an EMBL/GenBank/DDBJ whole genome shotgun (WGS) entry which is preliminary data.</text>
</comment>
<sequence length="234" mass="25453">MLATTLGKHGRQRKPVSGKVTSPNVTSCLNIQSTRQRLHSFVFAFAAEACTAAQLNTLLSPFLVKVRVNRSAQTETSQEGFCIDDLHLRSQVKEEYFKSSRQPHRGLTPTHCQSPRRQPRVQRICCLISPFHLGIATPLHTNRAMRSRVAAFQEPALQPDGREKAPICGLDRSIVINPIRFQLTVGVMTLAEEPAAVAEENEIDTADIPTSMSTANPGGAPNASPASGPPPPSQ</sequence>
<accession>A0A9P3Q171</accession>
<proteinExistence type="predicted"/>
<name>A0A9P3Q171_LYOSH</name>
<organism evidence="2 3">
    <name type="scientific">Lyophyllum shimeji</name>
    <name type="common">Hon-shimeji</name>
    <name type="synonym">Tricholoma shimeji</name>
    <dbReference type="NCBI Taxonomy" id="47721"/>
    <lineage>
        <taxon>Eukaryota</taxon>
        <taxon>Fungi</taxon>
        <taxon>Dikarya</taxon>
        <taxon>Basidiomycota</taxon>
        <taxon>Agaricomycotina</taxon>
        <taxon>Agaricomycetes</taxon>
        <taxon>Agaricomycetidae</taxon>
        <taxon>Agaricales</taxon>
        <taxon>Tricholomatineae</taxon>
        <taxon>Lyophyllaceae</taxon>
        <taxon>Lyophyllum</taxon>
    </lineage>
</organism>
<evidence type="ECO:0000313" key="3">
    <source>
        <dbReference type="Proteomes" id="UP001063166"/>
    </source>
</evidence>
<feature type="region of interest" description="Disordered" evidence="1">
    <location>
        <begin position="1"/>
        <end position="22"/>
    </location>
</feature>
<keyword evidence="3" id="KW-1185">Reference proteome</keyword>
<reference evidence="2" key="1">
    <citation type="submission" date="2022-07" db="EMBL/GenBank/DDBJ databases">
        <title>The genome of Lyophyllum shimeji provides insight into the initial evolution of ectomycorrhizal fungal genome.</title>
        <authorList>
            <person name="Kobayashi Y."/>
            <person name="Shibata T."/>
            <person name="Hirakawa H."/>
            <person name="Shigenobu S."/>
            <person name="Nishiyama T."/>
            <person name="Yamada A."/>
            <person name="Hasebe M."/>
            <person name="Kawaguchi M."/>
        </authorList>
    </citation>
    <scope>NUCLEOTIDE SEQUENCE</scope>
    <source>
        <strain evidence="2">AT787</strain>
    </source>
</reference>
<dbReference type="EMBL" id="BRPK01000021">
    <property type="protein sequence ID" value="GLB45243.1"/>
    <property type="molecule type" value="Genomic_DNA"/>
</dbReference>
<dbReference type="OrthoDB" id="277832at2759"/>
<gene>
    <name evidence="2" type="ORF">LshimejAT787_2100030</name>
</gene>
<evidence type="ECO:0000256" key="1">
    <source>
        <dbReference type="SAM" id="MobiDB-lite"/>
    </source>
</evidence>